<dbReference type="InterPro" id="IPR005801">
    <property type="entry name" value="ADC_synthase"/>
</dbReference>
<feature type="domain" description="Anthranilate synthase component I N-terminal" evidence="4">
    <location>
        <begin position="3"/>
        <end position="128"/>
    </location>
</feature>
<dbReference type="InterPro" id="IPR019999">
    <property type="entry name" value="Anth_synth_I-like"/>
</dbReference>
<comment type="caution">
    <text evidence="5">The sequence shown here is derived from an EMBL/GenBank/DDBJ whole genome shotgun (WGS) entry which is preliminary data.</text>
</comment>
<dbReference type="PANTHER" id="PTHR11236">
    <property type="entry name" value="AMINOBENZOATE/ANTHRANILATE SYNTHASE"/>
    <property type="match status" value="1"/>
</dbReference>
<accession>A0ABQ6E298</accession>
<dbReference type="Gene3D" id="3.60.120.10">
    <property type="entry name" value="Anthranilate synthase"/>
    <property type="match status" value="1"/>
</dbReference>
<dbReference type="EC" id="2.6.1.85" evidence="1"/>
<dbReference type="PRINTS" id="PR00095">
    <property type="entry name" value="ANTSNTHASEI"/>
</dbReference>
<sequence>MNWSVFLESADADHVDSQWSIISASPIATLQSFSGTTYFKQGNLCEQQSSDPFALLKCKREELFGLQQTNVGDYPFTGGILGSIDYELGYQFESINNSAHPKALSLPELSLGFYDWALLHDRKRDLFYLAIHNTSSTTMRIEEQWQKRFQWLMQQTHDKMCGASFMLSGEWQSNMDKQQYTDKFNKVQSYILSGDCYQVNLAQRFSAPYQGDEYQAYQRLIAQNRPPFAAFLRLPEQIILSLSPERFLKLQNGVVESKPIKGTRPRFDDPLLDLESQQQLQASEKDRSENLMIVDLLRNDIGRVCQPGSVKVPSLFDIESFPAVHHLVSTVVGKLDPQYQVEDLLRASFPGGSITGAPKIRAMEIIAELEEHRRHSYCGSIGYINADGQMDMNIAIRTLICVDGHIYCWAGGGLVADSEANAEYQECFDKLSKILPCLYQKNY</sequence>
<name>A0ABQ6E298_9GAMM</name>
<dbReference type="SUPFAM" id="SSF56322">
    <property type="entry name" value="ADC synthase"/>
    <property type="match status" value="1"/>
</dbReference>
<dbReference type="Pfam" id="PF04715">
    <property type="entry name" value="Anth_synt_I_N"/>
    <property type="match status" value="1"/>
</dbReference>
<dbReference type="PANTHER" id="PTHR11236:SF50">
    <property type="entry name" value="AMINODEOXYCHORISMATE SYNTHASE COMPONENT 1"/>
    <property type="match status" value="1"/>
</dbReference>
<evidence type="ECO:0000256" key="1">
    <source>
        <dbReference type="ARBA" id="ARBA00013139"/>
    </source>
</evidence>
<dbReference type="Pfam" id="PF00425">
    <property type="entry name" value="Chorismate_bind"/>
    <property type="match status" value="1"/>
</dbReference>
<evidence type="ECO:0000259" key="3">
    <source>
        <dbReference type="Pfam" id="PF00425"/>
    </source>
</evidence>
<protein>
    <recommendedName>
        <fullName evidence="1">aminodeoxychorismate synthase</fullName>
        <ecNumber evidence="1">2.6.1.85</ecNumber>
    </recommendedName>
</protein>
<gene>
    <name evidence="5" type="primary">pabB</name>
    <name evidence="5" type="ORF">GCM10007916_25710</name>
</gene>
<organism evidence="5 6">
    <name type="scientific">Psychromonas marina</name>
    <dbReference type="NCBI Taxonomy" id="88364"/>
    <lineage>
        <taxon>Bacteria</taxon>
        <taxon>Pseudomonadati</taxon>
        <taxon>Pseudomonadota</taxon>
        <taxon>Gammaproteobacteria</taxon>
        <taxon>Alteromonadales</taxon>
        <taxon>Psychromonadaceae</taxon>
        <taxon>Psychromonas</taxon>
    </lineage>
</organism>
<keyword evidence="2" id="KW-0808">Transferase</keyword>
<evidence type="ECO:0000313" key="5">
    <source>
        <dbReference type="EMBL" id="GLS91502.1"/>
    </source>
</evidence>
<dbReference type="InterPro" id="IPR006805">
    <property type="entry name" value="Anth_synth_I_N"/>
</dbReference>
<reference evidence="6" key="1">
    <citation type="journal article" date="2019" name="Int. J. Syst. Evol. Microbiol.">
        <title>The Global Catalogue of Microorganisms (GCM) 10K type strain sequencing project: providing services to taxonomists for standard genome sequencing and annotation.</title>
        <authorList>
            <consortium name="The Broad Institute Genomics Platform"/>
            <consortium name="The Broad Institute Genome Sequencing Center for Infectious Disease"/>
            <person name="Wu L."/>
            <person name="Ma J."/>
        </authorList>
    </citation>
    <scope>NUCLEOTIDE SEQUENCE [LARGE SCALE GENOMIC DNA]</scope>
    <source>
        <strain evidence="6">NBRC 103166</strain>
    </source>
</reference>
<dbReference type="InterPro" id="IPR015890">
    <property type="entry name" value="Chorismate_C"/>
</dbReference>
<dbReference type="InterPro" id="IPR005802">
    <property type="entry name" value="ADC_synth_comp_1"/>
</dbReference>
<dbReference type="Proteomes" id="UP001157353">
    <property type="component" value="Unassembled WGS sequence"/>
</dbReference>
<evidence type="ECO:0000256" key="2">
    <source>
        <dbReference type="ARBA" id="ARBA00022679"/>
    </source>
</evidence>
<keyword evidence="6" id="KW-1185">Reference proteome</keyword>
<feature type="domain" description="Chorismate-utilising enzyme C-terminal" evidence="3">
    <location>
        <begin position="176"/>
        <end position="430"/>
    </location>
</feature>
<evidence type="ECO:0000313" key="6">
    <source>
        <dbReference type="Proteomes" id="UP001157353"/>
    </source>
</evidence>
<proteinExistence type="predicted"/>
<dbReference type="NCBIfam" id="TIGR00553">
    <property type="entry name" value="pabB"/>
    <property type="match status" value="1"/>
</dbReference>
<dbReference type="EMBL" id="BSPQ01000013">
    <property type="protein sequence ID" value="GLS91502.1"/>
    <property type="molecule type" value="Genomic_DNA"/>
</dbReference>
<evidence type="ECO:0000259" key="4">
    <source>
        <dbReference type="Pfam" id="PF04715"/>
    </source>
</evidence>